<dbReference type="EMBL" id="CAEZZU010000209">
    <property type="protein sequence ID" value="CAB4788495.1"/>
    <property type="molecule type" value="Genomic_DNA"/>
</dbReference>
<dbReference type="InterPro" id="IPR002496">
    <property type="entry name" value="PRib_AMP_CycHydrolase_dom"/>
</dbReference>
<name>A0A6J7MYF2_9ZZZZ</name>
<evidence type="ECO:0000256" key="5">
    <source>
        <dbReference type="ARBA" id="ARBA00022490"/>
    </source>
</evidence>
<keyword evidence="5" id="KW-0963">Cytoplasm</keyword>
<evidence type="ECO:0000256" key="3">
    <source>
        <dbReference type="ARBA" id="ARBA00012721"/>
    </source>
</evidence>
<accession>A0A6J7MYF2</accession>
<dbReference type="GO" id="GO:0000105">
    <property type="term" value="P:L-histidine biosynthetic process"/>
    <property type="evidence" value="ECO:0007669"/>
    <property type="project" value="UniProtKB-UniPathway"/>
</dbReference>
<dbReference type="GO" id="GO:0004635">
    <property type="term" value="F:phosphoribosyl-AMP cyclohydrolase activity"/>
    <property type="evidence" value="ECO:0007669"/>
    <property type="project" value="UniProtKB-EC"/>
</dbReference>
<dbReference type="EMBL" id="CAFBPF010000004">
    <property type="protein sequence ID" value="CAB5000276.1"/>
    <property type="molecule type" value="Genomic_DNA"/>
</dbReference>
<evidence type="ECO:0000256" key="8">
    <source>
        <dbReference type="ARBA" id="ARBA00023102"/>
    </source>
</evidence>
<dbReference type="EC" id="3.5.4.19" evidence="3"/>
<dbReference type="PANTHER" id="PTHR42945:SF1">
    <property type="entry name" value="HISTIDINE BIOSYNTHESIS BIFUNCTIONAL PROTEIN HIS7"/>
    <property type="match status" value="1"/>
</dbReference>
<keyword evidence="8" id="KW-0368">Histidine biosynthesis</keyword>
<gene>
    <name evidence="10" type="ORF">UFOPK2925_01258</name>
    <name evidence="11" type="ORF">UFOPK3974_00492</name>
    <name evidence="12" type="ORF">UFOPK4071_00073</name>
</gene>
<evidence type="ECO:0000256" key="4">
    <source>
        <dbReference type="ARBA" id="ARBA00017720"/>
    </source>
</evidence>
<dbReference type="InterPro" id="IPR038019">
    <property type="entry name" value="PRib_AMP_CycHydrolase_sf"/>
</dbReference>
<dbReference type="PANTHER" id="PTHR42945">
    <property type="entry name" value="HISTIDINE BIOSYNTHESIS BIFUNCTIONAL PROTEIN"/>
    <property type="match status" value="1"/>
</dbReference>
<dbReference type="AlphaFoldDB" id="A0A6J7MYF2"/>
<proteinExistence type="inferred from homology"/>
<evidence type="ECO:0000256" key="2">
    <source>
        <dbReference type="ARBA" id="ARBA00005169"/>
    </source>
</evidence>
<dbReference type="UniPathway" id="UPA00031">
    <property type="reaction ID" value="UER00008"/>
</dbReference>
<dbReference type="FunFam" id="3.10.20.810:FF:000001">
    <property type="entry name" value="Histidine biosynthesis bifunctional protein HisIE"/>
    <property type="match status" value="1"/>
</dbReference>
<sequence>MLAGALATLSGMPIAEPINFTEDEIAAVRWNQDGLAAAIVQEDSTGQVLMLAWVNEESLRKSLETGRTWFWSRSRQEFWCKGETSGDRQFIRRAAYDCDVDAILFIVEQEGNGACHTGERSCFFRDFGSGAAPGSV</sequence>
<organism evidence="11">
    <name type="scientific">freshwater metagenome</name>
    <dbReference type="NCBI Taxonomy" id="449393"/>
    <lineage>
        <taxon>unclassified sequences</taxon>
        <taxon>metagenomes</taxon>
        <taxon>ecological metagenomes</taxon>
    </lineage>
</organism>
<dbReference type="Pfam" id="PF01502">
    <property type="entry name" value="PRA-CH"/>
    <property type="match status" value="1"/>
</dbReference>
<dbReference type="GO" id="GO:0004636">
    <property type="term" value="F:phosphoribosyl-ATP diphosphatase activity"/>
    <property type="evidence" value="ECO:0007669"/>
    <property type="project" value="UniProtKB-ARBA"/>
</dbReference>
<keyword evidence="7" id="KW-0378">Hydrolase</keyword>
<feature type="domain" description="Phosphoribosyl-AMP cyclohydrolase" evidence="9">
    <location>
        <begin position="50"/>
        <end position="124"/>
    </location>
</feature>
<evidence type="ECO:0000259" key="9">
    <source>
        <dbReference type="Pfam" id="PF01502"/>
    </source>
</evidence>
<comment type="catalytic activity">
    <reaction evidence="1">
        <text>1-(5-phospho-beta-D-ribosyl)-5'-AMP + H2O = 1-(5-phospho-beta-D-ribosyl)-5-[(5-phospho-beta-D-ribosylamino)methylideneamino]imidazole-4-carboxamide</text>
        <dbReference type="Rhea" id="RHEA:20049"/>
        <dbReference type="ChEBI" id="CHEBI:15377"/>
        <dbReference type="ChEBI" id="CHEBI:58435"/>
        <dbReference type="ChEBI" id="CHEBI:59457"/>
        <dbReference type="EC" id="3.5.4.19"/>
    </reaction>
</comment>
<keyword evidence="6" id="KW-0028">Amino-acid biosynthesis</keyword>
<evidence type="ECO:0000256" key="6">
    <source>
        <dbReference type="ARBA" id="ARBA00022605"/>
    </source>
</evidence>
<dbReference type="NCBIfam" id="NF000768">
    <property type="entry name" value="PRK00051.1"/>
    <property type="match status" value="1"/>
</dbReference>
<evidence type="ECO:0000256" key="1">
    <source>
        <dbReference type="ARBA" id="ARBA00000024"/>
    </source>
</evidence>
<comment type="pathway">
    <text evidence="2">Amino-acid biosynthesis; L-histidine biosynthesis; L-histidine from 5-phospho-alpha-D-ribose 1-diphosphate: step 3/9.</text>
</comment>
<dbReference type="InterPro" id="IPR026660">
    <property type="entry name" value="PRA-CH"/>
</dbReference>
<evidence type="ECO:0000313" key="12">
    <source>
        <dbReference type="EMBL" id="CAB5000276.1"/>
    </source>
</evidence>
<dbReference type="SUPFAM" id="SSF141734">
    <property type="entry name" value="HisI-like"/>
    <property type="match status" value="1"/>
</dbReference>
<evidence type="ECO:0000256" key="7">
    <source>
        <dbReference type="ARBA" id="ARBA00022801"/>
    </source>
</evidence>
<protein>
    <recommendedName>
        <fullName evidence="4">Histidine biosynthesis bifunctional protein HisIE</fullName>
        <ecNumber evidence="3">3.5.4.19</ecNumber>
    </recommendedName>
</protein>
<evidence type="ECO:0000313" key="11">
    <source>
        <dbReference type="EMBL" id="CAB4983409.1"/>
    </source>
</evidence>
<evidence type="ECO:0000313" key="10">
    <source>
        <dbReference type="EMBL" id="CAB4788495.1"/>
    </source>
</evidence>
<reference evidence="11" key="1">
    <citation type="submission" date="2020-05" db="EMBL/GenBank/DDBJ databases">
        <authorList>
            <person name="Chiriac C."/>
            <person name="Salcher M."/>
            <person name="Ghai R."/>
            <person name="Kavagutti S V."/>
        </authorList>
    </citation>
    <scope>NUCLEOTIDE SEQUENCE</scope>
</reference>
<dbReference type="EMBL" id="CAFBOR010000048">
    <property type="protein sequence ID" value="CAB4983409.1"/>
    <property type="molecule type" value="Genomic_DNA"/>
</dbReference>
<dbReference type="Gene3D" id="3.10.20.810">
    <property type="entry name" value="Phosphoribosyl-AMP cyclohydrolase"/>
    <property type="match status" value="1"/>
</dbReference>
<dbReference type="HAMAP" id="MF_01021">
    <property type="entry name" value="HisI"/>
    <property type="match status" value="1"/>
</dbReference>